<accession>A0A914NB16</accession>
<keyword evidence="1" id="KW-1185">Reference proteome</keyword>
<name>A0A914NB16_MELIC</name>
<dbReference type="Proteomes" id="UP000887563">
    <property type="component" value="Unplaced"/>
</dbReference>
<evidence type="ECO:0000313" key="1">
    <source>
        <dbReference type="Proteomes" id="UP000887563"/>
    </source>
</evidence>
<proteinExistence type="predicted"/>
<protein>
    <submittedName>
        <fullName evidence="2">Uncharacterized protein</fullName>
    </submittedName>
</protein>
<dbReference type="PANTHER" id="PTHR37433">
    <property type="entry name" value="PROTEIN CBG25136-RELATED"/>
    <property type="match status" value="1"/>
</dbReference>
<sequence>MSLIFSSNIFNYFLFKQPSYPSHSSHKITRHSALIFTFLLLIHSISSTKTNLCHSCLAQCKLIEGGKIDPNKCDCGGNNNENETCIAENCFVKIELFLEEMIGIVQKGCVNGLPKTTDGCSYSGQTESIHCYCQGELCNERIKLNNYLPAKLPLIECCECGGGEQQDQCPNTDNTLLSSEVKSSSGVCSRVCRGNYCLVDFGGNEQGCGQGVPRLQNFLRISDYLNKLQGQLVCAYYQASTETIVNGCVCTEPSGNCNQQNRTWNHQMEKVLGRRTDDLNYCYSLHGRSVDEPINENIYKKSETCEGHFCFVSLSTREMAVEPEILNDESSSTTSISTNSFVGVSKQRFELLGGCLKVDDDNKVGIGCTIEYLNNSSTPLSVHCICNSHLCNYFEILDKATNGKLKIQKTQI</sequence>
<dbReference type="Gene3D" id="2.10.60.10">
    <property type="entry name" value="CD59"/>
    <property type="match status" value="1"/>
</dbReference>
<organism evidence="1 2">
    <name type="scientific">Meloidogyne incognita</name>
    <name type="common">Southern root-knot nematode worm</name>
    <name type="synonym">Oxyuris incognita</name>
    <dbReference type="NCBI Taxonomy" id="6306"/>
    <lineage>
        <taxon>Eukaryota</taxon>
        <taxon>Metazoa</taxon>
        <taxon>Ecdysozoa</taxon>
        <taxon>Nematoda</taxon>
        <taxon>Chromadorea</taxon>
        <taxon>Rhabditida</taxon>
        <taxon>Tylenchina</taxon>
        <taxon>Tylenchomorpha</taxon>
        <taxon>Tylenchoidea</taxon>
        <taxon>Meloidogynidae</taxon>
        <taxon>Meloidogyninae</taxon>
        <taxon>Meloidogyne</taxon>
        <taxon>Meloidogyne incognita group</taxon>
    </lineage>
</organism>
<dbReference type="PANTHER" id="PTHR37433:SF15">
    <property type="entry name" value="PROTEIN CBG04492"/>
    <property type="match status" value="1"/>
</dbReference>
<dbReference type="AlphaFoldDB" id="A0A914NB16"/>
<dbReference type="InterPro" id="IPR045860">
    <property type="entry name" value="Snake_toxin-like_sf"/>
</dbReference>
<evidence type="ECO:0000313" key="2">
    <source>
        <dbReference type="WBParaSite" id="Minc3s04618g36671"/>
    </source>
</evidence>
<reference evidence="2" key="1">
    <citation type="submission" date="2022-11" db="UniProtKB">
        <authorList>
            <consortium name="WormBaseParasite"/>
        </authorList>
    </citation>
    <scope>IDENTIFICATION</scope>
</reference>
<dbReference type="WBParaSite" id="Minc3s04618g36671">
    <property type="protein sequence ID" value="Minc3s04618g36671"/>
    <property type="gene ID" value="Minc3s04618g36671"/>
</dbReference>